<accession>A0A8J2L3U0</accession>
<dbReference type="AlphaFoldDB" id="A0A8J2L3U0"/>
<proteinExistence type="predicted"/>
<evidence type="ECO:0000313" key="3">
    <source>
        <dbReference type="Proteomes" id="UP000708208"/>
    </source>
</evidence>
<protein>
    <submittedName>
        <fullName evidence="2">Uncharacterized protein</fullName>
    </submittedName>
</protein>
<dbReference type="OrthoDB" id="6479173at2759"/>
<sequence length="114" mass="12785">MRDLPVLPRREENESSHSLISAFLPCRSCGTGKMSSMPMGAYAAFKVRDNMNSQSDGKQGPSQQCTMKMTPPTSNDCPDNPTKYTSKAMMAIWGMYNRYSVHNFKSNINSYDKV</sequence>
<name>A0A8J2L3U0_9HEXA</name>
<reference evidence="2" key="1">
    <citation type="submission" date="2021-06" db="EMBL/GenBank/DDBJ databases">
        <authorList>
            <person name="Hodson N. C."/>
            <person name="Mongue J. A."/>
            <person name="Jaron S. K."/>
        </authorList>
    </citation>
    <scope>NUCLEOTIDE SEQUENCE</scope>
</reference>
<gene>
    <name evidence="2" type="ORF">AFUS01_LOCUS38212</name>
</gene>
<organism evidence="2 3">
    <name type="scientific">Allacma fusca</name>
    <dbReference type="NCBI Taxonomy" id="39272"/>
    <lineage>
        <taxon>Eukaryota</taxon>
        <taxon>Metazoa</taxon>
        <taxon>Ecdysozoa</taxon>
        <taxon>Arthropoda</taxon>
        <taxon>Hexapoda</taxon>
        <taxon>Collembola</taxon>
        <taxon>Symphypleona</taxon>
        <taxon>Sminthuridae</taxon>
        <taxon>Allacma</taxon>
    </lineage>
</organism>
<comment type="caution">
    <text evidence="2">The sequence shown here is derived from an EMBL/GenBank/DDBJ whole genome shotgun (WGS) entry which is preliminary data.</text>
</comment>
<feature type="region of interest" description="Disordered" evidence="1">
    <location>
        <begin position="51"/>
        <end position="81"/>
    </location>
</feature>
<evidence type="ECO:0000256" key="1">
    <source>
        <dbReference type="SAM" id="MobiDB-lite"/>
    </source>
</evidence>
<keyword evidence="3" id="KW-1185">Reference proteome</keyword>
<dbReference type="Proteomes" id="UP000708208">
    <property type="component" value="Unassembled WGS sequence"/>
</dbReference>
<evidence type="ECO:0000313" key="2">
    <source>
        <dbReference type="EMBL" id="CAG7828272.1"/>
    </source>
</evidence>
<dbReference type="EMBL" id="CAJVCH010546899">
    <property type="protein sequence ID" value="CAG7828272.1"/>
    <property type="molecule type" value="Genomic_DNA"/>
</dbReference>